<gene>
    <name evidence="3" type="primary">LOC113206972</name>
</gene>
<dbReference type="Gene3D" id="3.30.300.20">
    <property type="match status" value="1"/>
</dbReference>
<dbReference type="PANTHER" id="PTHR14725:SF0">
    <property type="entry name" value="RIBOSOME-BINDING FACTOR A, MITOCHONDRIAL-RELATED"/>
    <property type="match status" value="1"/>
</dbReference>
<dbReference type="InterPro" id="IPR015946">
    <property type="entry name" value="KH_dom-like_a/b"/>
</dbReference>
<name>A0A6J1SKJ8_FRAOC</name>
<dbReference type="Proteomes" id="UP000504606">
    <property type="component" value="Unplaced"/>
</dbReference>
<reference evidence="3" key="1">
    <citation type="submission" date="2025-08" db="UniProtKB">
        <authorList>
            <consortium name="RefSeq"/>
        </authorList>
    </citation>
    <scope>IDENTIFICATION</scope>
    <source>
        <tissue evidence="3">Whole organism</tissue>
    </source>
</reference>
<dbReference type="InterPro" id="IPR023799">
    <property type="entry name" value="RbfA_dom_sf"/>
</dbReference>
<dbReference type="AlphaFoldDB" id="A0A6J1SKJ8"/>
<evidence type="ECO:0000256" key="1">
    <source>
        <dbReference type="SAM" id="MobiDB-lite"/>
    </source>
</evidence>
<evidence type="ECO:0000313" key="2">
    <source>
        <dbReference type="Proteomes" id="UP000504606"/>
    </source>
</evidence>
<dbReference type="KEGG" id="foc:113206972"/>
<feature type="region of interest" description="Disordered" evidence="1">
    <location>
        <begin position="299"/>
        <end position="322"/>
    </location>
</feature>
<organism evidence="2 3">
    <name type="scientific">Frankliniella occidentalis</name>
    <name type="common">Western flower thrips</name>
    <name type="synonym">Euthrips occidentalis</name>
    <dbReference type="NCBI Taxonomy" id="133901"/>
    <lineage>
        <taxon>Eukaryota</taxon>
        <taxon>Metazoa</taxon>
        <taxon>Ecdysozoa</taxon>
        <taxon>Arthropoda</taxon>
        <taxon>Hexapoda</taxon>
        <taxon>Insecta</taxon>
        <taxon>Pterygota</taxon>
        <taxon>Neoptera</taxon>
        <taxon>Paraneoptera</taxon>
        <taxon>Thysanoptera</taxon>
        <taxon>Terebrantia</taxon>
        <taxon>Thripoidea</taxon>
        <taxon>Thripidae</taxon>
        <taxon>Frankliniella</taxon>
    </lineage>
</organism>
<feature type="region of interest" description="Disordered" evidence="1">
    <location>
        <begin position="232"/>
        <end position="258"/>
    </location>
</feature>
<evidence type="ECO:0000313" key="3">
    <source>
        <dbReference type="RefSeq" id="XP_026279071.1"/>
    </source>
</evidence>
<dbReference type="PANTHER" id="PTHR14725">
    <property type="entry name" value="RIBOSOME-BINDING FACTOR A, MITOCHONDRIAL-RELATED"/>
    <property type="match status" value="1"/>
</dbReference>
<accession>A0A6J1SKJ8</accession>
<dbReference type="GeneID" id="113206972"/>
<feature type="compositionally biased region" description="Acidic residues" evidence="1">
    <location>
        <begin position="184"/>
        <end position="199"/>
    </location>
</feature>
<protein>
    <submittedName>
        <fullName evidence="3">Uncharacterized protein LOC113206972</fullName>
    </submittedName>
</protein>
<dbReference type="InterPro" id="IPR039212">
    <property type="entry name" value="RBFA_mitochondrial"/>
</dbReference>
<dbReference type="RefSeq" id="XP_026279071.1">
    <property type="nucleotide sequence ID" value="XM_026423286.2"/>
</dbReference>
<dbReference type="OrthoDB" id="418445at2759"/>
<feature type="compositionally biased region" description="Low complexity" evidence="1">
    <location>
        <begin position="240"/>
        <end position="253"/>
    </location>
</feature>
<dbReference type="SUPFAM" id="SSF89919">
    <property type="entry name" value="Ribosome-binding factor A, RbfA"/>
    <property type="match status" value="1"/>
</dbReference>
<sequence>MSLIFGESFRTLRICSRKFATTCTQRGTDKLDFQGRVLNKLLSNKLERKIRDSGSKPAIKILDNKRIGALNKMYMVNISEVLALGDFPDIMDKGIEITRVSVRDTSTVEVFWLADENQDQIEVQNLLTSVAGKVANKLMYANMLGHVPTIKFIRDLSAVNFEETKKLLDKIALQNSLREKNQENSEDSNPIDEDIEDIEPPPPLMTTNVLGLPHDRIYRRILEAKKRCYPLQIPKPPTTQELENSQQQSQSENKAVEEKFKQKKALKKFIVQYQKSALRSGSRVQHQRIELLNREEIIYEYPEDDDSPDSRFQQNWKDEDRP</sequence>
<keyword evidence="2" id="KW-1185">Reference proteome</keyword>
<feature type="region of interest" description="Disordered" evidence="1">
    <location>
        <begin position="178"/>
        <end position="209"/>
    </location>
</feature>
<proteinExistence type="predicted"/>